<dbReference type="PANTHER" id="PTHR43685:SF2">
    <property type="entry name" value="GLYCOSYLTRANSFERASE 2-LIKE DOMAIN-CONTAINING PROTEIN"/>
    <property type="match status" value="1"/>
</dbReference>
<dbReference type="EC" id="2.4.-.-" evidence="2"/>
<sequence length="363" mass="39385">MITQLELGTEVDSAAMSNPVASTEGDAVDAPAVSFLCSAYRTEAYLPGTIASVLAQTRPDWQLVVVDNGMDDAIRDIVLAHDDPRIVLLRQENDGVEGGVTAAATVATGRYFAVLNSDDQVTPDYVERVAGVLDAHPEIDVLGCDAVVVDDATGEPRSPSWFAFAGAPRHPRFEHSVTLAEFIEDATLYYSSAVRREAWFAAGGYRKDVGMCDAALWIRLLRQGADVRVIPDKLGRYLWRADSLSRNPESLGTYQALQVRAWVDGAEGSSDPAVHEALARRLRRLRYHEALGRARTAMLTGDAARARAEADDALAQRVRPRSLAVAAATRVPPSVMRQVWSLKQRAAAGLRHLARSITGTGRP</sequence>
<name>A0ABT5SV32_9PSEU</name>
<evidence type="ECO:0000313" key="2">
    <source>
        <dbReference type="EMBL" id="MDD7966713.1"/>
    </source>
</evidence>
<gene>
    <name evidence="2" type="ORF">PGB27_15370</name>
</gene>
<feature type="domain" description="Glycosyltransferase 2-like" evidence="1">
    <location>
        <begin position="38"/>
        <end position="158"/>
    </location>
</feature>
<accession>A0ABT5SV32</accession>
<evidence type="ECO:0000259" key="1">
    <source>
        <dbReference type="Pfam" id="PF00535"/>
    </source>
</evidence>
<dbReference type="Proteomes" id="UP001300763">
    <property type="component" value="Unassembled WGS sequence"/>
</dbReference>
<dbReference type="InterPro" id="IPR001173">
    <property type="entry name" value="Glyco_trans_2-like"/>
</dbReference>
<keyword evidence="3" id="KW-1185">Reference proteome</keyword>
<comment type="caution">
    <text evidence="2">The sequence shown here is derived from an EMBL/GenBank/DDBJ whole genome shotgun (WGS) entry which is preliminary data.</text>
</comment>
<dbReference type="Gene3D" id="3.90.550.10">
    <property type="entry name" value="Spore Coat Polysaccharide Biosynthesis Protein SpsA, Chain A"/>
    <property type="match status" value="1"/>
</dbReference>
<dbReference type="InterPro" id="IPR029044">
    <property type="entry name" value="Nucleotide-diphossugar_trans"/>
</dbReference>
<protein>
    <submittedName>
        <fullName evidence="2">Glycosyltransferase</fullName>
        <ecNumber evidence="2">2.4.-.-</ecNumber>
    </submittedName>
</protein>
<keyword evidence="2" id="KW-0808">Transferase</keyword>
<dbReference type="RefSeq" id="WP_274201245.1">
    <property type="nucleotide sequence ID" value="NZ_JAQZAO010000006.1"/>
</dbReference>
<dbReference type="PANTHER" id="PTHR43685">
    <property type="entry name" value="GLYCOSYLTRANSFERASE"/>
    <property type="match status" value="1"/>
</dbReference>
<dbReference type="InterPro" id="IPR050834">
    <property type="entry name" value="Glycosyltransf_2"/>
</dbReference>
<organism evidence="2 3">
    <name type="scientific">Actinomycetospora lemnae</name>
    <dbReference type="NCBI Taxonomy" id="3019891"/>
    <lineage>
        <taxon>Bacteria</taxon>
        <taxon>Bacillati</taxon>
        <taxon>Actinomycetota</taxon>
        <taxon>Actinomycetes</taxon>
        <taxon>Pseudonocardiales</taxon>
        <taxon>Pseudonocardiaceae</taxon>
        <taxon>Actinomycetospora</taxon>
    </lineage>
</organism>
<proteinExistence type="predicted"/>
<dbReference type="GO" id="GO:0016757">
    <property type="term" value="F:glycosyltransferase activity"/>
    <property type="evidence" value="ECO:0007669"/>
    <property type="project" value="UniProtKB-KW"/>
</dbReference>
<evidence type="ECO:0000313" key="3">
    <source>
        <dbReference type="Proteomes" id="UP001300763"/>
    </source>
</evidence>
<dbReference type="EMBL" id="JAQZAO010000006">
    <property type="protein sequence ID" value="MDD7966713.1"/>
    <property type="molecule type" value="Genomic_DNA"/>
</dbReference>
<keyword evidence="2" id="KW-0328">Glycosyltransferase</keyword>
<reference evidence="2 3" key="1">
    <citation type="submission" date="2023-02" db="EMBL/GenBank/DDBJ databases">
        <title>Genome sequencing required for Actinomycetospora new species description.</title>
        <authorList>
            <person name="Saimee Y."/>
            <person name="Duangmal K."/>
        </authorList>
    </citation>
    <scope>NUCLEOTIDE SEQUENCE [LARGE SCALE GENOMIC DNA]</scope>
    <source>
        <strain evidence="2 3">DW7H6</strain>
    </source>
</reference>
<dbReference type="SUPFAM" id="SSF53448">
    <property type="entry name" value="Nucleotide-diphospho-sugar transferases"/>
    <property type="match status" value="1"/>
</dbReference>
<dbReference type="Pfam" id="PF00535">
    <property type="entry name" value="Glycos_transf_2"/>
    <property type="match status" value="1"/>
</dbReference>
<dbReference type="CDD" id="cd00761">
    <property type="entry name" value="Glyco_tranf_GTA_type"/>
    <property type="match status" value="1"/>
</dbReference>